<organism evidence="1 2">
    <name type="scientific">Levilactobacillus tujiorum</name>
    <dbReference type="NCBI Taxonomy" id="2912243"/>
    <lineage>
        <taxon>Bacteria</taxon>
        <taxon>Bacillati</taxon>
        <taxon>Bacillota</taxon>
        <taxon>Bacilli</taxon>
        <taxon>Lactobacillales</taxon>
        <taxon>Lactobacillaceae</taxon>
        <taxon>Levilactobacillus</taxon>
    </lineage>
</organism>
<evidence type="ECO:0000313" key="1">
    <source>
        <dbReference type="EMBL" id="NLR28965.1"/>
    </source>
</evidence>
<proteinExistence type="predicted"/>
<evidence type="ECO:0000313" key="2">
    <source>
        <dbReference type="Proteomes" id="UP000707477"/>
    </source>
</evidence>
<comment type="caution">
    <text evidence="1">The sequence shown here is derived from an EMBL/GenBank/DDBJ whole genome shotgun (WGS) entry which is preliminary data.</text>
</comment>
<reference evidence="1 2" key="1">
    <citation type="submission" date="2020-03" db="EMBL/GenBank/DDBJ databases">
        <authorList>
            <person name="Zhang Z."/>
            <person name="Guo Z."/>
            <person name="Hou Q."/>
            <person name="Shen X."/>
        </authorList>
    </citation>
    <scope>NUCLEOTIDE SEQUENCE [LARGE SCALE GENOMIC DNA]</scope>
    <source>
        <strain evidence="1 2">HBUAS51329</strain>
    </source>
</reference>
<protein>
    <submittedName>
        <fullName evidence="1">Uncharacterized protein</fullName>
    </submittedName>
</protein>
<accession>A0ABX1L1R9</accession>
<keyword evidence="2" id="KW-1185">Reference proteome</keyword>
<dbReference type="Proteomes" id="UP000707477">
    <property type="component" value="Unassembled WGS sequence"/>
</dbReference>
<sequence length="129" mass="14704">MPAHDFQQLRHYLIFKLLGPDPASNLSANLDFESFAPDSTELTVDVRGCHAALRVAEALGQLSAKFTLHEAYEPNHSSTETTNSDRFPDLVTYTIYDWNASALDHFTPIIREFQTLWHDNSQISDDFFK</sequence>
<dbReference type="EMBL" id="JAAVSD010000004">
    <property type="protein sequence ID" value="NLR28965.1"/>
    <property type="molecule type" value="Genomic_DNA"/>
</dbReference>
<gene>
    <name evidence="1" type="ORF">HEQ44_02080</name>
</gene>
<name>A0ABX1L1R9_9LACO</name>
<dbReference type="RefSeq" id="WP_168848806.1">
    <property type="nucleotide sequence ID" value="NZ_JAAVSD010000004.1"/>
</dbReference>